<protein>
    <submittedName>
        <fullName evidence="1">Uncharacterized protein</fullName>
    </submittedName>
</protein>
<evidence type="ECO:0000313" key="1">
    <source>
        <dbReference type="EMBL" id="SEB03622.1"/>
    </source>
</evidence>
<evidence type="ECO:0000313" key="2">
    <source>
        <dbReference type="Proteomes" id="UP000198951"/>
    </source>
</evidence>
<dbReference type="OrthoDB" id="1366681at2"/>
<name>A0A1H4G4I4_9FLAO</name>
<accession>A0A1H4G4I4</accession>
<dbReference type="AlphaFoldDB" id="A0A1H4G4I4"/>
<gene>
    <name evidence="1" type="ORF">SAMN05443667_11643</name>
</gene>
<sequence length="77" mass="9087">MTNYYDRYKLQHKKAEETLAILKTTKAKIEFKLETDSISAVLHKELRTVNLEIKITLNELEQAEYDIQQCESQLKLT</sequence>
<reference evidence="2" key="1">
    <citation type="submission" date="2016-10" db="EMBL/GenBank/DDBJ databases">
        <authorList>
            <person name="Varghese N."/>
            <person name="Submissions S."/>
        </authorList>
    </citation>
    <scope>NUCLEOTIDE SEQUENCE [LARGE SCALE GENOMIC DNA]</scope>
    <source>
        <strain evidence="2">DSM 22376</strain>
    </source>
</reference>
<keyword evidence="2" id="KW-1185">Reference proteome</keyword>
<dbReference type="RefSeq" id="WP_091093465.1">
    <property type="nucleotide sequence ID" value="NZ_FNRD01000016.1"/>
</dbReference>
<organism evidence="1 2">
    <name type="scientific">Flavobacterium gillisiae</name>
    <dbReference type="NCBI Taxonomy" id="150146"/>
    <lineage>
        <taxon>Bacteria</taxon>
        <taxon>Pseudomonadati</taxon>
        <taxon>Bacteroidota</taxon>
        <taxon>Flavobacteriia</taxon>
        <taxon>Flavobacteriales</taxon>
        <taxon>Flavobacteriaceae</taxon>
        <taxon>Flavobacterium</taxon>
    </lineage>
</organism>
<dbReference type="EMBL" id="FNRD01000016">
    <property type="protein sequence ID" value="SEB03622.1"/>
    <property type="molecule type" value="Genomic_DNA"/>
</dbReference>
<dbReference type="Proteomes" id="UP000198951">
    <property type="component" value="Unassembled WGS sequence"/>
</dbReference>
<proteinExistence type="predicted"/>